<organism evidence="1 2">
    <name type="scientific">Aspergillus violaceofuscus (strain CBS 115571)</name>
    <dbReference type="NCBI Taxonomy" id="1450538"/>
    <lineage>
        <taxon>Eukaryota</taxon>
        <taxon>Fungi</taxon>
        <taxon>Dikarya</taxon>
        <taxon>Ascomycota</taxon>
        <taxon>Pezizomycotina</taxon>
        <taxon>Eurotiomycetes</taxon>
        <taxon>Eurotiomycetidae</taxon>
        <taxon>Eurotiales</taxon>
        <taxon>Aspergillaceae</taxon>
        <taxon>Aspergillus</taxon>
    </lineage>
</organism>
<keyword evidence="2" id="KW-1185">Reference proteome</keyword>
<evidence type="ECO:0000313" key="1">
    <source>
        <dbReference type="EMBL" id="PYI15386.1"/>
    </source>
</evidence>
<proteinExistence type="predicted"/>
<gene>
    <name evidence="1" type="ORF">BO99DRAFT_252819</name>
</gene>
<protein>
    <submittedName>
        <fullName evidence="1">Uncharacterized protein</fullName>
    </submittedName>
</protein>
<sequence>MFAARLFFPFNPSAIHFYSVFSHNSQSAYRRIDPFPPPPPPPPSPPSPSLYLLLPLLTPASCHSPHSLALS</sequence>
<dbReference type="EMBL" id="KZ825187">
    <property type="protein sequence ID" value="PYI15386.1"/>
    <property type="molecule type" value="Genomic_DNA"/>
</dbReference>
<dbReference type="AlphaFoldDB" id="A0A2V5I6Y4"/>
<dbReference type="Proteomes" id="UP000249829">
    <property type="component" value="Unassembled WGS sequence"/>
</dbReference>
<evidence type="ECO:0000313" key="2">
    <source>
        <dbReference type="Proteomes" id="UP000249829"/>
    </source>
</evidence>
<reference evidence="1 2" key="1">
    <citation type="submission" date="2018-02" db="EMBL/GenBank/DDBJ databases">
        <title>The genomes of Aspergillus section Nigri reveals drivers in fungal speciation.</title>
        <authorList>
            <consortium name="DOE Joint Genome Institute"/>
            <person name="Vesth T.C."/>
            <person name="Nybo J."/>
            <person name="Theobald S."/>
            <person name="Brandl J."/>
            <person name="Frisvad J.C."/>
            <person name="Nielsen K.F."/>
            <person name="Lyhne E.K."/>
            <person name="Kogle M.E."/>
            <person name="Kuo A."/>
            <person name="Riley R."/>
            <person name="Clum A."/>
            <person name="Nolan M."/>
            <person name="Lipzen A."/>
            <person name="Salamov A."/>
            <person name="Henrissat B."/>
            <person name="Wiebenga A."/>
            <person name="De vries R.P."/>
            <person name="Grigoriev I.V."/>
            <person name="Mortensen U.H."/>
            <person name="Andersen M.R."/>
            <person name="Baker S.E."/>
        </authorList>
    </citation>
    <scope>NUCLEOTIDE SEQUENCE [LARGE SCALE GENOMIC DNA]</scope>
    <source>
        <strain evidence="1 2">CBS 115571</strain>
    </source>
</reference>
<name>A0A2V5I6Y4_ASPV1</name>
<accession>A0A2V5I6Y4</accession>